<evidence type="ECO:0000256" key="1">
    <source>
        <dbReference type="ARBA" id="ARBA00022723"/>
    </source>
</evidence>
<protein>
    <recommendedName>
        <fullName evidence="5">CHY-type domain-containing protein</fullName>
    </recommendedName>
</protein>
<dbReference type="STRING" id="763407.A0A167L464"/>
<dbReference type="GeneID" id="28990647"/>
<organism evidence="6 7">
    <name type="scientific">Phycomyces blakesleeanus (strain ATCC 8743b / DSM 1359 / FGSC 10004 / NBRC 33097 / NRRL 1555)</name>
    <dbReference type="NCBI Taxonomy" id="763407"/>
    <lineage>
        <taxon>Eukaryota</taxon>
        <taxon>Fungi</taxon>
        <taxon>Fungi incertae sedis</taxon>
        <taxon>Mucoromycota</taxon>
        <taxon>Mucoromycotina</taxon>
        <taxon>Mucoromycetes</taxon>
        <taxon>Mucorales</taxon>
        <taxon>Phycomycetaceae</taxon>
        <taxon>Phycomyces</taxon>
    </lineage>
</organism>
<gene>
    <name evidence="6" type="ORF">PHYBLDRAFT_135684</name>
</gene>
<dbReference type="GO" id="GO:0045041">
    <property type="term" value="P:protein import into mitochondrial intermembrane space"/>
    <property type="evidence" value="ECO:0007669"/>
    <property type="project" value="TreeGrafter"/>
</dbReference>
<keyword evidence="1" id="KW-0479">Metal-binding</keyword>
<accession>A0A167L464</accession>
<dbReference type="EMBL" id="KV440991">
    <property type="protein sequence ID" value="OAD69558.1"/>
    <property type="molecule type" value="Genomic_DNA"/>
</dbReference>
<keyword evidence="2 4" id="KW-0863">Zinc-finger</keyword>
<dbReference type="InterPro" id="IPR008913">
    <property type="entry name" value="Znf_CHY"/>
</dbReference>
<sequence>MCKHVLNAQVSIRAQCCKKWYDCAECHAEHSDHALRKTDEMVFGCKKCKKVFRKDMTDYEEEDEFCPHCDNQYVIEALTPEARLGIETGDLRLDSRVVKDQRMKLAKDPTSIYDIEFSETIG</sequence>
<dbReference type="Proteomes" id="UP000077315">
    <property type="component" value="Unassembled WGS sequence"/>
</dbReference>
<dbReference type="InParanoid" id="A0A167L464"/>
<evidence type="ECO:0000256" key="3">
    <source>
        <dbReference type="ARBA" id="ARBA00022833"/>
    </source>
</evidence>
<dbReference type="InterPro" id="IPR037274">
    <property type="entry name" value="Znf_CHY_sf"/>
</dbReference>
<dbReference type="PANTHER" id="PTHR28082:SF2">
    <property type="entry name" value="CHY-TYPE DOMAIN-CONTAINING PROTEIN"/>
    <property type="match status" value="1"/>
</dbReference>
<evidence type="ECO:0000313" key="7">
    <source>
        <dbReference type="Proteomes" id="UP000077315"/>
    </source>
</evidence>
<dbReference type="GO" id="GO:0008270">
    <property type="term" value="F:zinc ion binding"/>
    <property type="evidence" value="ECO:0007669"/>
    <property type="project" value="UniProtKB-KW"/>
</dbReference>
<keyword evidence="3" id="KW-0862">Zinc</keyword>
<feature type="non-terminal residue" evidence="6">
    <location>
        <position position="1"/>
    </location>
</feature>
<dbReference type="FunCoup" id="A0A167L464">
    <property type="interactions" value="15"/>
</dbReference>
<evidence type="ECO:0000256" key="2">
    <source>
        <dbReference type="ARBA" id="ARBA00022771"/>
    </source>
</evidence>
<name>A0A167L464_PHYB8</name>
<feature type="domain" description="CHY-type" evidence="5">
    <location>
        <begin position="1"/>
        <end position="71"/>
    </location>
</feature>
<proteinExistence type="predicted"/>
<dbReference type="SUPFAM" id="SSF161219">
    <property type="entry name" value="CHY zinc finger-like"/>
    <property type="match status" value="1"/>
</dbReference>
<dbReference type="PANTHER" id="PTHR28082">
    <property type="entry name" value="ZINC FINGER PROTEIN"/>
    <property type="match status" value="1"/>
</dbReference>
<keyword evidence="7" id="KW-1185">Reference proteome</keyword>
<dbReference type="GO" id="GO:0005758">
    <property type="term" value="C:mitochondrial intermembrane space"/>
    <property type="evidence" value="ECO:0007669"/>
    <property type="project" value="TreeGrafter"/>
</dbReference>
<dbReference type="PROSITE" id="PS51266">
    <property type="entry name" value="ZF_CHY"/>
    <property type="match status" value="1"/>
</dbReference>
<dbReference type="VEuPathDB" id="FungiDB:PHYBLDRAFT_135684"/>
<reference evidence="7" key="1">
    <citation type="submission" date="2015-06" db="EMBL/GenBank/DDBJ databases">
        <title>Expansion of signal transduction pathways in fungi by whole-genome duplication.</title>
        <authorList>
            <consortium name="DOE Joint Genome Institute"/>
            <person name="Corrochano L.M."/>
            <person name="Kuo A."/>
            <person name="Marcet-Houben M."/>
            <person name="Polaino S."/>
            <person name="Salamov A."/>
            <person name="Villalobos J.M."/>
            <person name="Alvarez M.I."/>
            <person name="Avalos J."/>
            <person name="Benito E.P."/>
            <person name="Benoit I."/>
            <person name="Burger G."/>
            <person name="Camino L.P."/>
            <person name="Canovas D."/>
            <person name="Cerda-Olmedo E."/>
            <person name="Cheng J.-F."/>
            <person name="Dominguez A."/>
            <person name="Elias M."/>
            <person name="Eslava A.P."/>
            <person name="Glaser F."/>
            <person name="Grimwood J."/>
            <person name="Gutierrez G."/>
            <person name="Heitman J."/>
            <person name="Henrissat B."/>
            <person name="Iturriaga E.A."/>
            <person name="Lang B.F."/>
            <person name="Lavin J.L."/>
            <person name="Lee S."/>
            <person name="Li W."/>
            <person name="Lindquist E."/>
            <person name="Lopez-Garcia S."/>
            <person name="Luque E.M."/>
            <person name="Marcos A.T."/>
            <person name="Martin J."/>
            <person name="McCluskey K."/>
            <person name="Medina H.R."/>
            <person name="Miralles-Duran A."/>
            <person name="Miyazaki A."/>
            <person name="Munoz-Torres E."/>
            <person name="Oguiza J.A."/>
            <person name="Ohm R."/>
            <person name="Olmedo M."/>
            <person name="Orejas M."/>
            <person name="Ortiz-Castellanos L."/>
            <person name="Pisabarro A.G."/>
            <person name="Rodriguez-Romero J."/>
            <person name="Ruiz-Herrera J."/>
            <person name="Ruiz-Vazquez R."/>
            <person name="Sanz C."/>
            <person name="Schackwitz W."/>
            <person name="Schmutz J."/>
            <person name="Shahriari M."/>
            <person name="Shelest E."/>
            <person name="Silva-Franco F."/>
            <person name="Soanes D."/>
            <person name="Syed K."/>
            <person name="Tagua V.G."/>
            <person name="Talbot N.J."/>
            <person name="Thon M."/>
            <person name="De vries R.P."/>
            <person name="Wiebenga A."/>
            <person name="Yadav J.S."/>
            <person name="Braun E.L."/>
            <person name="Baker S."/>
            <person name="Garre V."/>
            <person name="Horwitz B."/>
            <person name="Torres-Martinez S."/>
            <person name="Idnurm A."/>
            <person name="Herrera-Estrella A."/>
            <person name="Gabaldon T."/>
            <person name="Grigoriev I.V."/>
        </authorList>
    </citation>
    <scope>NUCLEOTIDE SEQUENCE [LARGE SCALE GENOMIC DNA]</scope>
    <source>
        <strain evidence="7">NRRL 1555(-)</strain>
    </source>
</reference>
<evidence type="ECO:0000256" key="4">
    <source>
        <dbReference type="PROSITE-ProRule" id="PRU00601"/>
    </source>
</evidence>
<dbReference type="AlphaFoldDB" id="A0A167L464"/>
<evidence type="ECO:0000313" key="6">
    <source>
        <dbReference type="EMBL" id="OAD69558.1"/>
    </source>
</evidence>
<evidence type="ECO:0000259" key="5">
    <source>
        <dbReference type="PROSITE" id="PS51266"/>
    </source>
</evidence>
<dbReference type="OrthoDB" id="411372at2759"/>
<dbReference type="InterPro" id="IPR052604">
    <property type="entry name" value="Mito_Tim_assembly_helper"/>
</dbReference>
<dbReference type="RefSeq" id="XP_018287598.1">
    <property type="nucleotide sequence ID" value="XM_018429741.1"/>
</dbReference>
<dbReference type="Pfam" id="PF05495">
    <property type="entry name" value="zf-CHY"/>
    <property type="match status" value="1"/>
</dbReference>